<dbReference type="GO" id="GO:0043023">
    <property type="term" value="F:ribosomal large subunit binding"/>
    <property type="evidence" value="ECO:0007669"/>
    <property type="project" value="TreeGrafter"/>
</dbReference>
<dbReference type="RefSeq" id="WP_307253801.1">
    <property type="nucleotide sequence ID" value="NZ_JAUSTO010000005.1"/>
</dbReference>
<sequence length="116" mass="13269">MTTQEIVKTAVKIMEDKKGSEIKVIDISKVSVIADYFILVSGSNRNQTQAIADEIEMQLGREGIEAKQKEGYSSGTWILLDYRDVVIHIFNSEDRRFYNLERIWTDGTIVDGPERL</sequence>
<evidence type="ECO:0000256" key="2">
    <source>
        <dbReference type="HAMAP-Rule" id="MF_01477"/>
    </source>
</evidence>
<dbReference type="EMBL" id="JAUSTO010000005">
    <property type="protein sequence ID" value="MDQ0152286.1"/>
    <property type="molecule type" value="Genomic_DNA"/>
</dbReference>
<evidence type="ECO:0000313" key="3">
    <source>
        <dbReference type="EMBL" id="MDQ0152286.1"/>
    </source>
</evidence>
<dbReference type="AlphaFoldDB" id="A0AAE3V9P3"/>
<keyword evidence="2" id="KW-0678">Repressor</keyword>
<name>A0AAE3V9P3_9FIRM</name>
<protein>
    <recommendedName>
        <fullName evidence="2">Ribosomal silencing factor RsfS</fullName>
    </recommendedName>
</protein>
<dbReference type="GO" id="GO:0090071">
    <property type="term" value="P:negative regulation of ribosome biogenesis"/>
    <property type="evidence" value="ECO:0007669"/>
    <property type="project" value="UniProtKB-UniRule"/>
</dbReference>
<evidence type="ECO:0000313" key="4">
    <source>
        <dbReference type="Proteomes" id="UP001241537"/>
    </source>
</evidence>
<comment type="similarity">
    <text evidence="1 2">Belongs to the Iojap/RsfS family.</text>
</comment>
<dbReference type="HAMAP" id="MF_01477">
    <property type="entry name" value="Iojap_RsfS"/>
    <property type="match status" value="1"/>
</dbReference>
<keyword evidence="4" id="KW-1185">Reference proteome</keyword>
<comment type="function">
    <text evidence="2">Functions as a ribosomal silencing factor. Interacts with ribosomal protein uL14 (rplN), blocking formation of intersubunit bridge B8. Prevents association of the 30S and 50S ribosomal subunits and the formation of functional ribosomes, thus repressing translation.</text>
</comment>
<comment type="caution">
    <text evidence="3">The sequence shown here is derived from an EMBL/GenBank/DDBJ whole genome shotgun (WGS) entry which is preliminary data.</text>
</comment>
<organism evidence="3 4">
    <name type="scientific">Moryella indoligenes</name>
    <dbReference type="NCBI Taxonomy" id="371674"/>
    <lineage>
        <taxon>Bacteria</taxon>
        <taxon>Bacillati</taxon>
        <taxon>Bacillota</taxon>
        <taxon>Clostridia</taxon>
        <taxon>Lachnospirales</taxon>
        <taxon>Lachnospiraceae</taxon>
        <taxon>Moryella</taxon>
    </lineage>
</organism>
<dbReference type="GO" id="GO:0017148">
    <property type="term" value="P:negative regulation of translation"/>
    <property type="evidence" value="ECO:0007669"/>
    <property type="project" value="UniProtKB-UniRule"/>
</dbReference>
<keyword evidence="2" id="KW-0963">Cytoplasm</keyword>
<accession>A0AAE3V9P3</accession>
<dbReference type="Gene3D" id="3.30.460.10">
    <property type="entry name" value="Beta Polymerase, domain 2"/>
    <property type="match status" value="1"/>
</dbReference>
<dbReference type="PANTHER" id="PTHR21043:SF0">
    <property type="entry name" value="MITOCHONDRIAL ASSEMBLY OF RIBOSOMAL LARGE SUBUNIT PROTEIN 1"/>
    <property type="match status" value="1"/>
</dbReference>
<dbReference type="InterPro" id="IPR043519">
    <property type="entry name" value="NT_sf"/>
</dbReference>
<comment type="subunit">
    <text evidence="2">Interacts with ribosomal protein uL14 (rplN).</text>
</comment>
<reference evidence="3" key="1">
    <citation type="submission" date="2023-07" db="EMBL/GenBank/DDBJ databases">
        <title>Genomic Encyclopedia of Type Strains, Phase IV (KMG-IV): sequencing the most valuable type-strain genomes for metagenomic binning, comparative biology and taxonomic classification.</title>
        <authorList>
            <person name="Goeker M."/>
        </authorList>
    </citation>
    <scope>NUCLEOTIDE SEQUENCE</scope>
    <source>
        <strain evidence="3">DSM 19659</strain>
    </source>
</reference>
<proteinExistence type="inferred from homology"/>
<dbReference type="Proteomes" id="UP001241537">
    <property type="component" value="Unassembled WGS sequence"/>
</dbReference>
<comment type="subcellular location">
    <subcellularLocation>
        <location evidence="2">Cytoplasm</location>
    </subcellularLocation>
</comment>
<dbReference type="GO" id="GO:0042256">
    <property type="term" value="P:cytosolic ribosome assembly"/>
    <property type="evidence" value="ECO:0007669"/>
    <property type="project" value="UniProtKB-UniRule"/>
</dbReference>
<dbReference type="SUPFAM" id="SSF81301">
    <property type="entry name" value="Nucleotidyltransferase"/>
    <property type="match status" value="1"/>
</dbReference>
<dbReference type="NCBIfam" id="TIGR00090">
    <property type="entry name" value="rsfS_iojap_ybeB"/>
    <property type="match status" value="1"/>
</dbReference>
<dbReference type="GO" id="GO:0005737">
    <property type="term" value="C:cytoplasm"/>
    <property type="evidence" value="ECO:0007669"/>
    <property type="project" value="UniProtKB-SubCell"/>
</dbReference>
<dbReference type="InterPro" id="IPR004394">
    <property type="entry name" value="Iojap/RsfS/C7orf30"/>
</dbReference>
<evidence type="ECO:0000256" key="1">
    <source>
        <dbReference type="ARBA" id="ARBA00010574"/>
    </source>
</evidence>
<dbReference type="PANTHER" id="PTHR21043">
    <property type="entry name" value="IOJAP SUPERFAMILY ORTHOLOG"/>
    <property type="match status" value="1"/>
</dbReference>
<keyword evidence="2" id="KW-0810">Translation regulation</keyword>
<dbReference type="Pfam" id="PF02410">
    <property type="entry name" value="RsfS"/>
    <property type="match status" value="1"/>
</dbReference>
<gene>
    <name evidence="2" type="primary">rsfS</name>
    <name evidence="3" type="ORF">J2S20_000975</name>
</gene>